<dbReference type="RefSeq" id="WP_266344447.1">
    <property type="nucleotide sequence ID" value="NZ_JAPKNH010000005.1"/>
</dbReference>
<evidence type="ECO:0000313" key="4">
    <source>
        <dbReference type="Proteomes" id="UP001596150"/>
    </source>
</evidence>
<dbReference type="Pfam" id="PF01408">
    <property type="entry name" value="GFO_IDH_MocA"/>
    <property type="match status" value="1"/>
</dbReference>
<dbReference type="InterPro" id="IPR000683">
    <property type="entry name" value="Gfo/Idh/MocA-like_OxRdtase_N"/>
</dbReference>
<dbReference type="PANTHER" id="PTHR43818">
    <property type="entry name" value="BCDNA.GH03377"/>
    <property type="match status" value="1"/>
</dbReference>
<dbReference type="PANTHER" id="PTHR43818:SF11">
    <property type="entry name" value="BCDNA.GH03377"/>
    <property type="match status" value="1"/>
</dbReference>
<comment type="caution">
    <text evidence="3">The sequence shown here is derived from an EMBL/GenBank/DDBJ whole genome shotgun (WGS) entry which is preliminary data.</text>
</comment>
<evidence type="ECO:0000313" key="3">
    <source>
        <dbReference type="EMBL" id="MFC5518792.1"/>
    </source>
</evidence>
<dbReference type="Proteomes" id="UP001596150">
    <property type="component" value="Unassembled WGS sequence"/>
</dbReference>
<dbReference type="Gene3D" id="3.30.360.10">
    <property type="entry name" value="Dihydrodipicolinate Reductase, domain 2"/>
    <property type="match status" value="1"/>
</dbReference>
<dbReference type="Gene3D" id="3.40.50.720">
    <property type="entry name" value="NAD(P)-binding Rossmann-like Domain"/>
    <property type="match status" value="1"/>
</dbReference>
<dbReference type="InterPro" id="IPR036291">
    <property type="entry name" value="NAD(P)-bd_dom_sf"/>
</dbReference>
<feature type="domain" description="Gfo/Idh/MocA-like oxidoreductase N-terminal" evidence="2">
    <location>
        <begin position="4"/>
        <end position="125"/>
    </location>
</feature>
<accession>A0ABW0Q560</accession>
<evidence type="ECO:0000259" key="2">
    <source>
        <dbReference type="Pfam" id="PF01408"/>
    </source>
</evidence>
<gene>
    <name evidence="3" type="ORF">ACFPP9_23655</name>
</gene>
<organism evidence="3 4">
    <name type="scientific">Kaistia terrae</name>
    <dbReference type="NCBI Taxonomy" id="537017"/>
    <lineage>
        <taxon>Bacteria</taxon>
        <taxon>Pseudomonadati</taxon>
        <taxon>Pseudomonadota</taxon>
        <taxon>Alphaproteobacteria</taxon>
        <taxon>Hyphomicrobiales</taxon>
        <taxon>Kaistiaceae</taxon>
        <taxon>Kaistia</taxon>
    </lineage>
</organism>
<evidence type="ECO:0000256" key="1">
    <source>
        <dbReference type="ARBA" id="ARBA00023002"/>
    </source>
</evidence>
<proteinExistence type="predicted"/>
<reference evidence="4" key="1">
    <citation type="journal article" date="2019" name="Int. J. Syst. Evol. Microbiol.">
        <title>The Global Catalogue of Microorganisms (GCM) 10K type strain sequencing project: providing services to taxonomists for standard genome sequencing and annotation.</title>
        <authorList>
            <consortium name="The Broad Institute Genomics Platform"/>
            <consortium name="The Broad Institute Genome Sequencing Center for Infectious Disease"/>
            <person name="Wu L."/>
            <person name="Ma J."/>
        </authorList>
    </citation>
    <scope>NUCLEOTIDE SEQUENCE [LARGE SCALE GENOMIC DNA]</scope>
    <source>
        <strain evidence="4">KACC 12633</strain>
    </source>
</reference>
<dbReference type="SUPFAM" id="SSF51735">
    <property type="entry name" value="NAD(P)-binding Rossmann-fold domains"/>
    <property type="match status" value="1"/>
</dbReference>
<sequence length="356" mass="38282">MEKLKVGLIGLGTVGQVVHLPVLAGLKDKFEVVAVCDVSAKLTHRVADAFQVPGRYTDHKAMLAGEKLDIVAVINSDEYHADCAIDALAAGAHVLIEKPVCLSLEDLDRVIAARDAAGKIAFVGYMRRYAGAFTAMRERLAAAPSILHVSVRDIIGPNAYFIDQTSVIETGDDIAPALVAERQQRASAQIQAALGTVPPDAISAYRLLCGLGSHDLSALRGLIGAPKRVIGAGKKSGGRYVTAILDYGTFMATFEMGLDQVGRFDAFIEVFTGAERVRIDYDTPFIRHLPTLLTVTSTKGDDLSVAVERPSYRDPYTSEWLHFHDAITTGAPVDTTLEDSAEDLKLFADIIAAFPD</sequence>
<keyword evidence="4" id="KW-1185">Reference proteome</keyword>
<keyword evidence="1" id="KW-0560">Oxidoreductase</keyword>
<dbReference type="EMBL" id="JBHSML010000014">
    <property type="protein sequence ID" value="MFC5518792.1"/>
    <property type="molecule type" value="Genomic_DNA"/>
</dbReference>
<name>A0ABW0Q560_9HYPH</name>
<protein>
    <submittedName>
        <fullName evidence="3">Gfo/Idh/MocA family protein</fullName>
    </submittedName>
</protein>
<dbReference type="InterPro" id="IPR050463">
    <property type="entry name" value="Gfo/Idh/MocA_oxidrdct_glycsds"/>
</dbReference>